<evidence type="ECO:0000256" key="4">
    <source>
        <dbReference type="ARBA" id="ARBA00022723"/>
    </source>
</evidence>
<dbReference type="PROSITE" id="PS00028">
    <property type="entry name" value="ZINC_FINGER_C2H2_1"/>
    <property type="match status" value="5"/>
</dbReference>
<evidence type="ECO:0000256" key="3">
    <source>
        <dbReference type="ARBA" id="ARBA00006991"/>
    </source>
</evidence>
<protein>
    <submittedName>
        <fullName evidence="15">Uncharacterized protein</fullName>
    </submittedName>
</protein>
<keyword evidence="8" id="KW-0805">Transcription regulation</keyword>
<evidence type="ECO:0000256" key="7">
    <source>
        <dbReference type="ARBA" id="ARBA00022833"/>
    </source>
</evidence>
<feature type="domain" description="C2H2-type" evidence="13">
    <location>
        <begin position="371"/>
        <end position="394"/>
    </location>
</feature>
<dbReference type="Proteomes" id="UP000228934">
    <property type="component" value="Unassembled WGS sequence"/>
</dbReference>
<dbReference type="GO" id="GO:0003677">
    <property type="term" value="F:DNA binding"/>
    <property type="evidence" value="ECO:0007669"/>
    <property type="project" value="UniProtKB-KW"/>
</dbReference>
<proteinExistence type="inferred from homology"/>
<evidence type="ECO:0000256" key="1">
    <source>
        <dbReference type="ARBA" id="ARBA00003767"/>
    </source>
</evidence>
<keyword evidence="16" id="KW-1185">Reference proteome</keyword>
<keyword evidence="9" id="KW-0238">DNA-binding</keyword>
<evidence type="ECO:0000259" key="13">
    <source>
        <dbReference type="PROSITE" id="PS50157"/>
    </source>
</evidence>
<evidence type="ECO:0000256" key="5">
    <source>
        <dbReference type="ARBA" id="ARBA00022737"/>
    </source>
</evidence>
<keyword evidence="5" id="KW-0677">Repeat</keyword>
<dbReference type="InterPro" id="IPR001909">
    <property type="entry name" value="KRAB"/>
</dbReference>
<keyword evidence="11" id="KW-0539">Nucleus</keyword>
<dbReference type="EMBL" id="KZ032188">
    <property type="protein sequence ID" value="PIO13484.1"/>
    <property type="molecule type" value="Genomic_DNA"/>
</dbReference>
<dbReference type="SMART" id="SM00355">
    <property type="entry name" value="ZnF_C2H2"/>
    <property type="match status" value="5"/>
</dbReference>
<evidence type="ECO:0000259" key="14">
    <source>
        <dbReference type="PROSITE" id="PS50805"/>
    </source>
</evidence>
<accession>A0A2G9QD03</accession>
<dbReference type="InterPro" id="IPR036236">
    <property type="entry name" value="Znf_C2H2_sf"/>
</dbReference>
<keyword evidence="7" id="KW-0862">Zinc</keyword>
<keyword evidence="4" id="KW-0479">Metal-binding</keyword>
<evidence type="ECO:0000256" key="6">
    <source>
        <dbReference type="ARBA" id="ARBA00022771"/>
    </source>
</evidence>
<feature type="domain" description="C2H2-type" evidence="13">
    <location>
        <begin position="287"/>
        <end position="314"/>
    </location>
</feature>
<comment type="subcellular location">
    <subcellularLocation>
        <location evidence="2">Nucleus</location>
    </subcellularLocation>
</comment>
<evidence type="ECO:0000256" key="9">
    <source>
        <dbReference type="ARBA" id="ARBA00023125"/>
    </source>
</evidence>
<dbReference type="CDD" id="cd07765">
    <property type="entry name" value="KRAB_A-box"/>
    <property type="match status" value="1"/>
</dbReference>
<dbReference type="Pfam" id="PF01352">
    <property type="entry name" value="KRAB"/>
    <property type="match status" value="1"/>
</dbReference>
<reference evidence="16" key="1">
    <citation type="journal article" date="2017" name="Nat. Commun.">
        <title>The North American bullfrog draft genome provides insight into hormonal regulation of long noncoding RNA.</title>
        <authorList>
            <person name="Hammond S.A."/>
            <person name="Warren R.L."/>
            <person name="Vandervalk B.P."/>
            <person name="Kucuk E."/>
            <person name="Khan H."/>
            <person name="Gibb E.A."/>
            <person name="Pandoh P."/>
            <person name="Kirk H."/>
            <person name="Zhao Y."/>
            <person name="Jones M."/>
            <person name="Mungall A.J."/>
            <person name="Coope R."/>
            <person name="Pleasance S."/>
            <person name="Moore R.A."/>
            <person name="Holt R.A."/>
            <person name="Round J.M."/>
            <person name="Ohora S."/>
            <person name="Walle B.V."/>
            <person name="Veldhoen N."/>
            <person name="Helbing C.C."/>
            <person name="Birol I."/>
        </authorList>
    </citation>
    <scope>NUCLEOTIDE SEQUENCE [LARGE SCALE GENOMIC DNA]</scope>
</reference>
<dbReference type="Pfam" id="PF00096">
    <property type="entry name" value="zf-C2H2"/>
    <property type="match status" value="5"/>
</dbReference>
<keyword evidence="10" id="KW-0804">Transcription</keyword>
<dbReference type="Gene3D" id="3.30.160.60">
    <property type="entry name" value="Classic Zinc Finger"/>
    <property type="match status" value="5"/>
</dbReference>
<keyword evidence="6 12" id="KW-0863">Zinc-finger</keyword>
<sequence length="394" mass="44281">MKKGRSHKRDRILQLTLEIIYLLTGEDYGPMKKPNDHVESTNCLSISGGWSRTHSPITDPLPLTLTPGRNHSKKILEVTQKIIELLTGEVPIRCQDVTVYFSMEEWEYLEGHKDLYKDVMMEEQPPLTSPSDLHNEVAEEVHLTIVKEENLSSMEHLSSSYISPPMDSPSYVFTVIKKEPPSTEEDLHQPDVFIPSPHTQHSSAPTKEIPLSADKHPPCLDSCQIQKVSTGIEEPSSGSGQCIAENAPSTKAPNDDKPYGCCGCGKSFETNAELIKHRKIHTGQKPYSCSECGKCFLYNSQLVTHQRIHTGERPFPCSVCGKSFIKNAHLVTHQRSHTGEKPFSCPECRKCFVTNAVLRAHLRVHSGDKPFYCSECGKCFVSKSRLTKHRKYHS</sequence>
<feature type="domain" description="C2H2-type" evidence="13">
    <location>
        <begin position="259"/>
        <end position="286"/>
    </location>
</feature>
<dbReference type="SUPFAM" id="SSF109640">
    <property type="entry name" value="KRAB domain (Kruppel-associated box)"/>
    <property type="match status" value="1"/>
</dbReference>
<dbReference type="GO" id="GO:0005634">
    <property type="term" value="C:nucleus"/>
    <property type="evidence" value="ECO:0007669"/>
    <property type="project" value="UniProtKB-SubCell"/>
</dbReference>
<dbReference type="InterPro" id="IPR036051">
    <property type="entry name" value="KRAB_dom_sf"/>
</dbReference>
<dbReference type="PANTHER" id="PTHR23234">
    <property type="entry name" value="ZNF44 PROTEIN"/>
    <property type="match status" value="1"/>
</dbReference>
<dbReference type="Gene3D" id="6.10.140.140">
    <property type="match status" value="1"/>
</dbReference>
<feature type="non-terminal residue" evidence="15">
    <location>
        <position position="394"/>
    </location>
</feature>
<evidence type="ECO:0000313" key="15">
    <source>
        <dbReference type="EMBL" id="PIO13484.1"/>
    </source>
</evidence>
<dbReference type="OrthoDB" id="9898045at2759"/>
<dbReference type="GO" id="GO:0008270">
    <property type="term" value="F:zinc ion binding"/>
    <property type="evidence" value="ECO:0007669"/>
    <property type="project" value="UniProtKB-KW"/>
</dbReference>
<dbReference type="InterPro" id="IPR050758">
    <property type="entry name" value="Znf_C2H2-type"/>
</dbReference>
<dbReference type="SUPFAM" id="SSF57667">
    <property type="entry name" value="beta-beta-alpha zinc fingers"/>
    <property type="match status" value="3"/>
</dbReference>
<dbReference type="GO" id="GO:0006355">
    <property type="term" value="P:regulation of DNA-templated transcription"/>
    <property type="evidence" value="ECO:0007669"/>
    <property type="project" value="InterPro"/>
</dbReference>
<dbReference type="PROSITE" id="PS50805">
    <property type="entry name" value="KRAB"/>
    <property type="match status" value="1"/>
</dbReference>
<dbReference type="FunFam" id="3.30.160.60:FF:001007">
    <property type="entry name" value="Zinc finger protein 1184"/>
    <property type="match status" value="1"/>
</dbReference>
<organism evidence="15 16">
    <name type="scientific">Aquarana catesbeiana</name>
    <name type="common">American bullfrog</name>
    <name type="synonym">Rana catesbeiana</name>
    <dbReference type="NCBI Taxonomy" id="8400"/>
    <lineage>
        <taxon>Eukaryota</taxon>
        <taxon>Metazoa</taxon>
        <taxon>Chordata</taxon>
        <taxon>Craniata</taxon>
        <taxon>Vertebrata</taxon>
        <taxon>Euteleostomi</taxon>
        <taxon>Amphibia</taxon>
        <taxon>Batrachia</taxon>
        <taxon>Anura</taxon>
        <taxon>Neobatrachia</taxon>
        <taxon>Ranoidea</taxon>
        <taxon>Ranidae</taxon>
        <taxon>Aquarana</taxon>
    </lineage>
</organism>
<dbReference type="AlphaFoldDB" id="A0A2G9QD03"/>
<name>A0A2G9QD03_AQUCT</name>
<feature type="domain" description="C2H2-type" evidence="13">
    <location>
        <begin position="315"/>
        <end position="342"/>
    </location>
</feature>
<evidence type="ECO:0000256" key="11">
    <source>
        <dbReference type="ARBA" id="ARBA00023242"/>
    </source>
</evidence>
<dbReference type="FunFam" id="3.30.160.60:FF:000710">
    <property type="entry name" value="Zinc finger protein 768"/>
    <property type="match status" value="2"/>
</dbReference>
<feature type="domain" description="C2H2-type" evidence="13">
    <location>
        <begin position="343"/>
        <end position="370"/>
    </location>
</feature>
<gene>
    <name evidence="15" type="ORF">AB205_0186190</name>
</gene>
<evidence type="ECO:0000256" key="8">
    <source>
        <dbReference type="ARBA" id="ARBA00023015"/>
    </source>
</evidence>
<comment type="function">
    <text evidence="1">May be involved in transcriptional regulation.</text>
</comment>
<evidence type="ECO:0000256" key="10">
    <source>
        <dbReference type="ARBA" id="ARBA00023163"/>
    </source>
</evidence>
<evidence type="ECO:0000256" key="2">
    <source>
        <dbReference type="ARBA" id="ARBA00004123"/>
    </source>
</evidence>
<evidence type="ECO:0000313" key="16">
    <source>
        <dbReference type="Proteomes" id="UP000228934"/>
    </source>
</evidence>
<dbReference type="PROSITE" id="PS50157">
    <property type="entry name" value="ZINC_FINGER_C2H2_2"/>
    <property type="match status" value="5"/>
</dbReference>
<dbReference type="PANTHER" id="PTHR23234:SF8">
    <property type="entry name" value="C2H2-TYPE DOMAIN-CONTAINING PROTEIN"/>
    <property type="match status" value="1"/>
</dbReference>
<dbReference type="InterPro" id="IPR013087">
    <property type="entry name" value="Znf_C2H2_type"/>
</dbReference>
<comment type="similarity">
    <text evidence="3">Belongs to the krueppel C2H2-type zinc-finger protein family.</text>
</comment>
<dbReference type="FunFam" id="3.30.160.60:FF:000295">
    <property type="entry name" value="zinc finger protein 19"/>
    <property type="match status" value="1"/>
</dbReference>
<feature type="domain" description="KRAB" evidence="14">
    <location>
        <begin position="92"/>
        <end position="173"/>
    </location>
</feature>
<evidence type="ECO:0000256" key="12">
    <source>
        <dbReference type="PROSITE-ProRule" id="PRU00042"/>
    </source>
</evidence>
<dbReference type="FunFam" id="3.30.160.60:FF:001498">
    <property type="entry name" value="Zinc finger protein 404"/>
    <property type="match status" value="1"/>
</dbReference>